<feature type="compositionally biased region" description="Polar residues" evidence="1">
    <location>
        <begin position="32"/>
        <end position="47"/>
    </location>
</feature>
<dbReference type="EMBL" id="KV460927">
    <property type="protein sequence ID" value="OCA15216.1"/>
    <property type="molecule type" value="Genomic_DNA"/>
</dbReference>
<feature type="compositionally biased region" description="Polar residues" evidence="1">
    <location>
        <begin position="159"/>
        <end position="168"/>
    </location>
</feature>
<evidence type="ECO:0000313" key="2">
    <source>
        <dbReference type="EMBL" id="OCA15216.1"/>
    </source>
</evidence>
<feature type="compositionally biased region" description="Polar residues" evidence="1">
    <location>
        <begin position="73"/>
        <end position="83"/>
    </location>
</feature>
<reference evidence="2" key="3">
    <citation type="submission" date="2016-05" db="EMBL/GenBank/DDBJ databases">
        <title>WGS assembly of Xenopus tropicalis.</title>
        <authorList>
            <person name="Sessions A."/>
            <person name="Jenkins J."/>
            <person name="Mitros T."/>
            <person name="Lyons J.T."/>
            <person name="Dichmann D.S."/>
            <person name="Robert J."/>
            <person name="Harland R.M."/>
            <person name="Rokhsar D.S."/>
        </authorList>
    </citation>
    <scope>NUCLEOTIDE SEQUENCE</scope>
    <source>
        <strain evidence="2">Nigerian</strain>
    </source>
</reference>
<name>A0A1B8XX31_XENTR</name>
<sequence length="168" mass="18390">MADSSVEPASPSNSQEMRSVSGSLESELSVEMASQSDSQEMMSVSGSQGSGDMDYSQNQDTDGAESKDCETTGLRSTPASDGTFSARRAREGKSLDKENRSQDGNKVTQIIFINQINNFWSRRHANQGEKNHPKRRHGTANEESESKRKKPTRSPLRDTGSNARENAS</sequence>
<feature type="region of interest" description="Disordered" evidence="1">
    <location>
        <begin position="122"/>
        <end position="168"/>
    </location>
</feature>
<accession>A0A1B8XX31</accession>
<gene>
    <name evidence="2" type="ORF">XENTR_v90030349mg</name>
</gene>
<reference evidence="2" key="2">
    <citation type="journal article" date="2010" name="Science">
        <title>The genome of the Western clawed frog Xenopus tropicalis.</title>
        <authorList>
            <person name="Hellsten U."/>
            <person name="Harland R.M."/>
            <person name="Gilchrist M.J."/>
            <person name="Hendrix D."/>
            <person name="Jurka J."/>
            <person name="Kapitonov V."/>
            <person name="Ovcharenko I."/>
            <person name="Putnam N.H."/>
            <person name="Shu S."/>
            <person name="Taher L."/>
            <person name="Blitz I.L."/>
            <person name="Blumberg B."/>
            <person name="Dichmann D.S."/>
            <person name="Dubchak I."/>
            <person name="Amaya E."/>
            <person name="Detter J.C."/>
            <person name="Fletcher R."/>
            <person name="Gerhard D.S."/>
            <person name="Goodstein D."/>
            <person name="Graves T."/>
            <person name="Grigoriev I.V."/>
            <person name="Grimwood J."/>
            <person name="Kawashima T."/>
            <person name="Lindquist E."/>
            <person name="Lucas S.M."/>
            <person name="Mead P.E."/>
            <person name="Mitros T."/>
            <person name="Ogino H."/>
            <person name="Ohta Y."/>
            <person name="Poliakov A.V."/>
            <person name="Pollet N."/>
            <person name="Robert J."/>
            <person name="Salamov A."/>
            <person name="Sater A.K."/>
            <person name="Schmutz J."/>
            <person name="Terry A."/>
            <person name="Vize P.D."/>
            <person name="Warren W.C."/>
            <person name="Wells D."/>
            <person name="Wills A."/>
            <person name="Wilson R.K."/>
            <person name="Zimmerman L.B."/>
            <person name="Zorn A.M."/>
            <person name="Grainger R."/>
            <person name="Grammer T."/>
            <person name="Khokha M.K."/>
            <person name="Richardson P.M."/>
            <person name="Rokhsar D.S."/>
        </authorList>
    </citation>
    <scope>NUCLEOTIDE SEQUENCE [LARGE SCALE GENOMIC DNA]</scope>
    <source>
        <strain evidence="2">Nigerian</strain>
    </source>
</reference>
<reference evidence="2" key="1">
    <citation type="submission" date="2009-11" db="EMBL/GenBank/DDBJ databases">
        <authorList>
            <consortium name="US DOE Joint Genome Institute (JGI-PGF)"/>
            <person name="Ottilar R."/>
            <person name="Schmutz J."/>
            <person name="Salamov A."/>
            <person name="Cheng J.F."/>
            <person name="Lucas S."/>
            <person name="Pitluck S."/>
            <person name="Gundlach H."/>
            <person name="Guo Y."/>
            <person name="Haberer G."/>
            <person name="Nasrallah J."/>
            <person name="Mayer K.F.X."/>
            <person name="van de Peer Y."/>
            <person name="Weigel D."/>
            <person name="Grigoriev I.V."/>
        </authorList>
    </citation>
    <scope>NUCLEOTIDE SEQUENCE</scope>
    <source>
        <strain evidence="2">Nigerian</strain>
    </source>
</reference>
<evidence type="ECO:0000256" key="1">
    <source>
        <dbReference type="SAM" id="MobiDB-lite"/>
    </source>
</evidence>
<feature type="region of interest" description="Disordered" evidence="1">
    <location>
        <begin position="1"/>
        <end position="108"/>
    </location>
</feature>
<proteinExistence type="predicted"/>
<protein>
    <submittedName>
        <fullName evidence="2">Uncharacterized protein</fullName>
    </submittedName>
</protein>
<feature type="compositionally biased region" description="Low complexity" evidence="1">
    <location>
        <begin position="19"/>
        <end position="31"/>
    </location>
</feature>
<organism evidence="2">
    <name type="scientific">Xenopus tropicalis</name>
    <name type="common">Western clawed frog</name>
    <name type="synonym">Silurana tropicalis</name>
    <dbReference type="NCBI Taxonomy" id="8364"/>
    <lineage>
        <taxon>Eukaryota</taxon>
        <taxon>Metazoa</taxon>
        <taxon>Chordata</taxon>
        <taxon>Craniata</taxon>
        <taxon>Vertebrata</taxon>
        <taxon>Euteleostomi</taxon>
        <taxon>Amphibia</taxon>
        <taxon>Batrachia</taxon>
        <taxon>Anura</taxon>
        <taxon>Pipoidea</taxon>
        <taxon>Pipidae</taxon>
        <taxon>Xenopodinae</taxon>
        <taxon>Xenopus</taxon>
        <taxon>Silurana</taxon>
    </lineage>
</organism>
<dbReference type="AlphaFoldDB" id="A0A1B8XX31"/>
<feature type="compositionally biased region" description="Basic and acidic residues" evidence="1">
    <location>
        <begin position="88"/>
        <end position="103"/>
    </location>
</feature>